<evidence type="ECO:0000256" key="2">
    <source>
        <dbReference type="ARBA" id="ARBA00010663"/>
    </source>
</evidence>
<keyword evidence="8 12" id="KW-0297">G-protein coupled receptor</keyword>
<dbReference type="InParanoid" id="A0A3Q0FW80"/>
<feature type="transmembrane region" description="Helical" evidence="13">
    <location>
        <begin position="178"/>
        <end position="202"/>
    </location>
</feature>
<dbReference type="FunFam" id="1.10.1220.70:FF:000001">
    <property type="entry name" value="Olfactory receptor"/>
    <property type="match status" value="1"/>
</dbReference>
<comment type="similarity">
    <text evidence="2 12">Belongs to the G-protein coupled receptor 1 family.</text>
</comment>
<gene>
    <name evidence="16" type="primary">LOC102372453</name>
</gene>
<keyword evidence="6 13" id="KW-0552">Olfaction</keyword>
<keyword evidence="11 12" id="KW-0807">Transducer</keyword>
<dbReference type="InterPro" id="IPR017452">
    <property type="entry name" value="GPCR_Rhodpsn_7TM"/>
</dbReference>
<keyword evidence="15" id="KW-1185">Reference proteome</keyword>
<evidence type="ECO:0000256" key="10">
    <source>
        <dbReference type="ARBA" id="ARBA00023170"/>
    </source>
</evidence>
<dbReference type="AlphaFoldDB" id="A0A3Q0FW80"/>
<comment type="subcellular location">
    <subcellularLocation>
        <location evidence="1 13">Cell membrane</location>
        <topology evidence="1 13">Multi-pass membrane protein</topology>
    </subcellularLocation>
</comment>
<evidence type="ECO:0000256" key="9">
    <source>
        <dbReference type="ARBA" id="ARBA00023136"/>
    </source>
</evidence>
<keyword evidence="4 13" id="KW-0716">Sensory transduction</keyword>
<keyword evidence="9 13" id="KW-0472">Membrane</keyword>
<dbReference type="PRINTS" id="PR00245">
    <property type="entry name" value="OLFACTORYR"/>
</dbReference>
<feature type="domain" description="G-protein coupled receptors family 1 profile" evidence="14">
    <location>
        <begin position="79"/>
        <end position="328"/>
    </location>
</feature>
<dbReference type="Proteomes" id="UP000189705">
    <property type="component" value="Unplaced"/>
</dbReference>
<dbReference type="GeneID" id="102372453"/>
<dbReference type="PROSITE" id="PS00237">
    <property type="entry name" value="G_PROTEIN_RECEP_F1_1"/>
    <property type="match status" value="1"/>
</dbReference>
<dbReference type="Pfam" id="PF13853">
    <property type="entry name" value="7tm_4"/>
    <property type="match status" value="1"/>
</dbReference>
<evidence type="ECO:0000256" key="11">
    <source>
        <dbReference type="ARBA" id="ARBA00023224"/>
    </source>
</evidence>
<evidence type="ECO:0000256" key="3">
    <source>
        <dbReference type="ARBA" id="ARBA00022475"/>
    </source>
</evidence>
<keyword evidence="7 13" id="KW-1133">Transmembrane helix</keyword>
<feature type="transmembrane region" description="Helical" evidence="13">
    <location>
        <begin position="64"/>
        <end position="87"/>
    </location>
</feature>
<feature type="transmembrane region" description="Helical" evidence="13">
    <location>
        <begin position="311"/>
        <end position="330"/>
    </location>
</feature>
<evidence type="ECO:0000256" key="13">
    <source>
        <dbReference type="RuleBase" id="RU363047"/>
    </source>
</evidence>
<dbReference type="GO" id="GO:0004930">
    <property type="term" value="F:G protein-coupled receptor activity"/>
    <property type="evidence" value="ECO:0007669"/>
    <property type="project" value="UniProtKB-KW"/>
</dbReference>
<reference evidence="16" key="1">
    <citation type="submission" date="2025-08" db="UniProtKB">
        <authorList>
            <consortium name="RefSeq"/>
        </authorList>
    </citation>
    <scope>IDENTIFICATION</scope>
</reference>
<evidence type="ECO:0000256" key="4">
    <source>
        <dbReference type="ARBA" id="ARBA00022606"/>
    </source>
</evidence>
<evidence type="ECO:0000256" key="12">
    <source>
        <dbReference type="RuleBase" id="RU000688"/>
    </source>
</evidence>
<dbReference type="GO" id="GO:0004984">
    <property type="term" value="F:olfactory receptor activity"/>
    <property type="evidence" value="ECO:0007669"/>
    <property type="project" value="InterPro"/>
</dbReference>
<feature type="transmembrane region" description="Helical" evidence="13">
    <location>
        <begin position="136"/>
        <end position="158"/>
    </location>
</feature>
<feature type="transmembrane region" description="Helical" evidence="13">
    <location>
        <begin position="276"/>
        <end position="299"/>
    </location>
</feature>
<evidence type="ECO:0000256" key="1">
    <source>
        <dbReference type="ARBA" id="ARBA00004651"/>
    </source>
</evidence>
<dbReference type="InterPro" id="IPR000276">
    <property type="entry name" value="GPCR_Rhodpsn"/>
</dbReference>
<sequence length="352" mass="40423">MTHLCLHVKETETAAFITWILGISDTFFRLQKMAHTEEMQWRNQTTITKFILVGFSNLPHLQGLLFSVVLFLYLVTVTGNILIILIITEDSALHSPMYFFLKNLSFFEICFTLVTVPKMLVNLLADDKSISFFGCALQMFFFFFFCCSECFLLAAMAYDRYVAICNPLCYTTVMNQQVCWRMVGGVCMLGIPVALLQAAWLFNLPFCGPNVVNHFFCDGPPVLKLVCADTSLYEMQAMASTLLFLILPFMLILISYIHITITILKMKSAEGRRKAFSTCSSHLIVVTLFYGSGTLMYLRPKSKYSPDVKKFLSLFYTVITPMLNPIIYSLRNNEVKLALRRMLERKVFSWKW</sequence>
<dbReference type="SUPFAM" id="SSF81321">
    <property type="entry name" value="Family A G protein-coupled receptor-like"/>
    <property type="match status" value="1"/>
</dbReference>
<dbReference type="Gene3D" id="1.20.1070.10">
    <property type="entry name" value="Rhodopsin 7-helix transmembrane proteins"/>
    <property type="match status" value="1"/>
</dbReference>
<evidence type="ECO:0000256" key="5">
    <source>
        <dbReference type="ARBA" id="ARBA00022692"/>
    </source>
</evidence>
<evidence type="ECO:0000256" key="8">
    <source>
        <dbReference type="ARBA" id="ARBA00023040"/>
    </source>
</evidence>
<dbReference type="InterPro" id="IPR000725">
    <property type="entry name" value="Olfact_rcpt"/>
</dbReference>
<keyword evidence="3 13" id="KW-1003">Cell membrane</keyword>
<evidence type="ECO:0000259" key="14">
    <source>
        <dbReference type="PROSITE" id="PS50262"/>
    </source>
</evidence>
<dbReference type="FunFam" id="1.20.1070.10:FF:000001">
    <property type="entry name" value="Olfactory receptor"/>
    <property type="match status" value="1"/>
</dbReference>
<dbReference type="RefSeq" id="XP_025051604.1">
    <property type="nucleotide sequence ID" value="XM_025195819.1"/>
</dbReference>
<dbReference type="KEGG" id="asn:102372453"/>
<dbReference type="PANTHER" id="PTHR26453">
    <property type="entry name" value="OLFACTORY RECEPTOR"/>
    <property type="match status" value="1"/>
</dbReference>
<dbReference type="PROSITE" id="PS50262">
    <property type="entry name" value="G_PROTEIN_RECEP_F1_2"/>
    <property type="match status" value="1"/>
</dbReference>
<feature type="transmembrane region" description="Helical" evidence="13">
    <location>
        <begin position="242"/>
        <end position="264"/>
    </location>
</feature>
<keyword evidence="10 12" id="KW-0675">Receptor</keyword>
<keyword evidence="5 12" id="KW-0812">Transmembrane</keyword>
<proteinExistence type="inferred from homology"/>
<dbReference type="PRINTS" id="PR00237">
    <property type="entry name" value="GPCRRHODOPSN"/>
</dbReference>
<feature type="transmembrane region" description="Helical" evidence="13">
    <location>
        <begin position="99"/>
        <end position="116"/>
    </location>
</feature>
<evidence type="ECO:0000256" key="6">
    <source>
        <dbReference type="ARBA" id="ARBA00022725"/>
    </source>
</evidence>
<protein>
    <recommendedName>
        <fullName evidence="13">Olfactory receptor</fullName>
    </recommendedName>
</protein>
<organism evidence="15 16">
    <name type="scientific">Alligator sinensis</name>
    <name type="common">Chinese alligator</name>
    <dbReference type="NCBI Taxonomy" id="38654"/>
    <lineage>
        <taxon>Eukaryota</taxon>
        <taxon>Metazoa</taxon>
        <taxon>Chordata</taxon>
        <taxon>Craniata</taxon>
        <taxon>Vertebrata</taxon>
        <taxon>Euteleostomi</taxon>
        <taxon>Archelosauria</taxon>
        <taxon>Archosauria</taxon>
        <taxon>Crocodylia</taxon>
        <taxon>Alligatoridae</taxon>
        <taxon>Alligatorinae</taxon>
        <taxon>Alligator</taxon>
    </lineage>
</organism>
<dbReference type="GO" id="GO:0005886">
    <property type="term" value="C:plasma membrane"/>
    <property type="evidence" value="ECO:0007669"/>
    <property type="project" value="UniProtKB-SubCell"/>
</dbReference>
<evidence type="ECO:0000313" key="16">
    <source>
        <dbReference type="RefSeq" id="XP_025051604.1"/>
    </source>
</evidence>
<name>A0A3Q0FW80_ALLSI</name>
<evidence type="ECO:0000256" key="7">
    <source>
        <dbReference type="ARBA" id="ARBA00022989"/>
    </source>
</evidence>
<accession>A0A3Q0FW80</accession>
<dbReference type="CDD" id="cd15225">
    <property type="entry name" value="7tmA_OR10A-like"/>
    <property type="match status" value="1"/>
</dbReference>
<evidence type="ECO:0000313" key="15">
    <source>
        <dbReference type="Proteomes" id="UP000189705"/>
    </source>
</evidence>